<keyword evidence="4" id="KW-1185">Reference proteome</keyword>
<dbReference type="InterPro" id="IPR003583">
    <property type="entry name" value="Hlx-hairpin-Hlx_DNA-bd_motif"/>
</dbReference>
<name>A0ABR5TNH7_9BACL</name>
<dbReference type="InterPro" id="IPR010994">
    <property type="entry name" value="RuvA_2-like"/>
</dbReference>
<feature type="domain" description="Helix-hairpin-helix DNA-binding motif class 1" evidence="2">
    <location>
        <begin position="183"/>
        <end position="202"/>
    </location>
</feature>
<protein>
    <submittedName>
        <fullName evidence="3">ComEA protein</fullName>
    </submittedName>
</protein>
<comment type="caution">
    <text evidence="3">The sequence shown here is derived from an EMBL/GenBank/DDBJ whole genome shotgun (WGS) entry which is preliminary data.</text>
</comment>
<dbReference type="PANTHER" id="PTHR21180">
    <property type="entry name" value="ENDONUCLEASE/EXONUCLEASE/PHOSPHATASE FAMILY DOMAIN-CONTAINING PROTEIN 1"/>
    <property type="match status" value="1"/>
</dbReference>
<evidence type="ECO:0000256" key="1">
    <source>
        <dbReference type="SAM" id="Phobius"/>
    </source>
</evidence>
<dbReference type="NCBIfam" id="TIGR00426">
    <property type="entry name" value="competence protein ComEA helix-hairpin-helix repeat region"/>
    <property type="match status" value="1"/>
</dbReference>
<dbReference type="EMBL" id="LSDB01000001">
    <property type="protein sequence ID" value="KXB58977.1"/>
    <property type="molecule type" value="Genomic_DNA"/>
</dbReference>
<dbReference type="InterPro" id="IPR004509">
    <property type="entry name" value="Competence_ComEA_HhH"/>
</dbReference>
<dbReference type="InterPro" id="IPR019554">
    <property type="entry name" value="Soluble_ligand-bd"/>
</dbReference>
<dbReference type="PANTHER" id="PTHR21180:SF32">
    <property type="entry name" value="ENDONUCLEASE_EXONUCLEASE_PHOSPHATASE FAMILY DOMAIN-CONTAINING PROTEIN 1"/>
    <property type="match status" value="1"/>
</dbReference>
<reference evidence="3 4" key="1">
    <citation type="submission" date="2016-01" db="EMBL/GenBank/DDBJ databases">
        <authorList>
            <person name="Mitreva M."/>
            <person name="Pepin K.H."/>
            <person name="Mihindukulasuriya K.A."/>
            <person name="Fulton R."/>
            <person name="Fronick C."/>
            <person name="O'Laughlin M."/>
            <person name="Miner T."/>
            <person name="Herter B."/>
            <person name="Rosa B.A."/>
            <person name="Cordes M."/>
            <person name="Tomlinson C."/>
            <person name="Wollam A."/>
            <person name="Palsikar V.B."/>
            <person name="Mardis E.R."/>
            <person name="Wilson R.K."/>
        </authorList>
    </citation>
    <scope>NUCLEOTIDE SEQUENCE [LARGE SCALE GENOMIC DNA]</scope>
    <source>
        <strain evidence="3 4">KA00071</strain>
    </source>
</reference>
<dbReference type="InterPro" id="IPR051675">
    <property type="entry name" value="Endo/Exo/Phosphatase_dom_1"/>
</dbReference>
<evidence type="ECO:0000259" key="2">
    <source>
        <dbReference type="SMART" id="SM00278"/>
    </source>
</evidence>
<keyword evidence="1" id="KW-0812">Transmembrane</keyword>
<dbReference type="Pfam" id="PF12836">
    <property type="entry name" value="HHH_3"/>
    <property type="match status" value="1"/>
</dbReference>
<keyword evidence="1" id="KW-1133">Transmembrane helix</keyword>
<dbReference type="Proteomes" id="UP000070467">
    <property type="component" value="Unassembled WGS sequence"/>
</dbReference>
<dbReference type="RefSeq" id="WP_066128331.1">
    <property type="nucleotide sequence ID" value="NZ_KQ959854.1"/>
</dbReference>
<evidence type="ECO:0000313" key="4">
    <source>
        <dbReference type="Proteomes" id="UP000070467"/>
    </source>
</evidence>
<dbReference type="SUPFAM" id="SSF47781">
    <property type="entry name" value="RuvA domain 2-like"/>
    <property type="match status" value="1"/>
</dbReference>
<proteinExistence type="predicted"/>
<organism evidence="3 4">
    <name type="scientific">Gemelliphila asaccharolytica</name>
    <dbReference type="NCBI Taxonomy" id="502393"/>
    <lineage>
        <taxon>Bacteria</taxon>
        <taxon>Bacillati</taxon>
        <taxon>Bacillota</taxon>
        <taxon>Bacilli</taxon>
        <taxon>Bacillales</taxon>
        <taxon>Gemellaceae</taxon>
        <taxon>Gemelliphila</taxon>
    </lineage>
</organism>
<dbReference type="Gene3D" id="1.10.150.280">
    <property type="entry name" value="AF1531-like domain"/>
    <property type="match status" value="1"/>
</dbReference>
<accession>A0ABR5TNH7</accession>
<evidence type="ECO:0000313" key="3">
    <source>
        <dbReference type="EMBL" id="KXB58977.1"/>
    </source>
</evidence>
<dbReference type="SMART" id="SM00278">
    <property type="entry name" value="HhH1"/>
    <property type="match status" value="2"/>
</dbReference>
<dbReference type="Pfam" id="PF10531">
    <property type="entry name" value="SLBB"/>
    <property type="match status" value="1"/>
</dbReference>
<gene>
    <name evidence="3" type="ORF">HMPREF1871_00044</name>
</gene>
<feature type="transmembrane region" description="Helical" evidence="1">
    <location>
        <begin position="20"/>
        <end position="37"/>
    </location>
</feature>
<feature type="domain" description="Helix-hairpin-helix DNA-binding motif class 1" evidence="2">
    <location>
        <begin position="153"/>
        <end position="172"/>
    </location>
</feature>
<keyword evidence="1" id="KW-0472">Membrane</keyword>
<sequence>MKITKEEVVIFIRRNYKEILLALLTSIILVGFIFLFFKDNSSNKNINDYEIADNKSEKSLDTKETNVDKIFVDIKGAVKNPGLYECNKEDRINDVIEKAGGLLGDSDTKTVNLSQKVKDQMMIFIPKKGENVENRTLSNENSKVININNATKEELMKINGIGETKAKAIIKYREEKGSFSKKEDITKVRGIGKATFEKIKDEIDI</sequence>